<evidence type="ECO:0000259" key="6">
    <source>
        <dbReference type="PROSITE" id="PS51007"/>
    </source>
</evidence>
<dbReference type="InterPro" id="IPR011042">
    <property type="entry name" value="6-blade_b-propeller_TolB-like"/>
</dbReference>
<dbReference type="RefSeq" id="WP_111626540.1">
    <property type="nucleotide sequence ID" value="NZ_QLMC01000001.1"/>
</dbReference>
<dbReference type="GO" id="GO:0020037">
    <property type="term" value="F:heme binding"/>
    <property type="evidence" value="ECO:0007669"/>
    <property type="project" value="InterPro"/>
</dbReference>
<dbReference type="InterPro" id="IPR009056">
    <property type="entry name" value="Cyt_c-like_dom"/>
</dbReference>
<feature type="signal peptide" evidence="5">
    <location>
        <begin position="1"/>
        <end position="22"/>
    </location>
</feature>
<evidence type="ECO:0000256" key="4">
    <source>
        <dbReference type="PROSITE-ProRule" id="PRU00433"/>
    </source>
</evidence>
<evidence type="ECO:0000256" key="2">
    <source>
        <dbReference type="ARBA" id="ARBA00022723"/>
    </source>
</evidence>
<dbReference type="InterPro" id="IPR051459">
    <property type="entry name" value="Cytochrome_c-type_DH"/>
</dbReference>
<protein>
    <submittedName>
        <fullName evidence="7">Glucose/arabinose dehydrogenase</fullName>
    </submittedName>
</protein>
<keyword evidence="2 4" id="KW-0479">Metal-binding</keyword>
<evidence type="ECO:0000313" key="7">
    <source>
        <dbReference type="EMBL" id="RAK02332.1"/>
    </source>
</evidence>
<dbReference type="Proteomes" id="UP000248790">
    <property type="component" value="Unassembled WGS sequence"/>
</dbReference>
<dbReference type="PANTHER" id="PTHR35008">
    <property type="entry name" value="BLL4482 PROTEIN-RELATED"/>
    <property type="match status" value="1"/>
</dbReference>
<feature type="chain" id="PRO_5016330011" evidence="5">
    <location>
        <begin position="23"/>
        <end position="582"/>
    </location>
</feature>
<dbReference type="SUPFAM" id="SSF46626">
    <property type="entry name" value="Cytochrome c"/>
    <property type="match status" value="1"/>
</dbReference>
<name>A0A327X9L5_LARAB</name>
<dbReference type="PANTHER" id="PTHR35008:SF8">
    <property type="entry name" value="ALCOHOL DEHYDROGENASE CYTOCHROME C SUBUNIT"/>
    <property type="match status" value="1"/>
</dbReference>
<evidence type="ECO:0000313" key="8">
    <source>
        <dbReference type="Proteomes" id="UP000248790"/>
    </source>
</evidence>
<dbReference type="SUPFAM" id="SSF50952">
    <property type="entry name" value="Soluble quinoprotein glucose dehydrogenase"/>
    <property type="match status" value="1"/>
</dbReference>
<dbReference type="Pfam" id="PF00034">
    <property type="entry name" value="Cytochrom_C"/>
    <property type="match status" value="1"/>
</dbReference>
<dbReference type="Gene3D" id="1.10.760.10">
    <property type="entry name" value="Cytochrome c-like domain"/>
    <property type="match status" value="1"/>
</dbReference>
<accession>A0A327X9L5</accession>
<feature type="domain" description="Cytochrome c" evidence="6">
    <location>
        <begin position="470"/>
        <end position="559"/>
    </location>
</feature>
<dbReference type="AlphaFoldDB" id="A0A327X9L5"/>
<evidence type="ECO:0000256" key="3">
    <source>
        <dbReference type="ARBA" id="ARBA00023004"/>
    </source>
</evidence>
<sequence length="582" mass="64699">MSNFYKKSLALALLTVVGFVPHDETANNLPVQTAKNGGLFLPEGFEATVVVDSLPGRARHLAVNSNGDIYVKARFVREPGESVIALRDTNGDGRADIIKRFGGHARERAYGTGMRIHNGYLYFSSELFVYRYKLTPGKLVPESPEEIIVEDDHPHGMHEHIAKPLTFDNKGHIYVAYGAPSNACQERNRIPSSPGMTPCAMLEDHGGIWQFDANKIGQTQKDGRRYATGLRSVVAMDWNHADQTLYALQHGRDDLLMLWAGVYSPWQSAVLPSEEFLRIKEGTDGGWPYVYYDQMLGKKVLNPEYGGDGEDVGKGGPYEKPIIGFPGHWAPNDILFYQGNQFPDRYKNGSFIAFHGSTNRAPYPQAGYFIAFVPSKKGVPSSNWEVFADGFAGVDPIVNVSDAVYRPMGIAMGPDGSLYLAETEKGKIWKITYKGDKKKFGPAQLAQMEKRKTMSHIRTPDEVKDNLDKDKPVLGSKIYGIYCRACHQRNGLGDSQRFPPLSESEWVVGDKKRLIEVLLKGLEGPIEVKGQSYNNVMPQHDFLKDGEIAEVLTFIRQNFGNSASAITAEEVGTVRKAIKDKK</sequence>
<keyword evidence="8" id="KW-1185">Reference proteome</keyword>
<dbReference type="GO" id="GO:0009055">
    <property type="term" value="F:electron transfer activity"/>
    <property type="evidence" value="ECO:0007669"/>
    <property type="project" value="InterPro"/>
</dbReference>
<dbReference type="InterPro" id="IPR011041">
    <property type="entry name" value="Quinoprot_gluc/sorb_DH_b-prop"/>
</dbReference>
<dbReference type="OrthoDB" id="9811395at2"/>
<dbReference type="Gene3D" id="2.120.10.30">
    <property type="entry name" value="TolB, C-terminal domain"/>
    <property type="match status" value="1"/>
</dbReference>
<gene>
    <name evidence="7" type="ORF">LX87_00452</name>
</gene>
<dbReference type="EMBL" id="QLMC01000001">
    <property type="protein sequence ID" value="RAK02332.1"/>
    <property type="molecule type" value="Genomic_DNA"/>
</dbReference>
<proteinExistence type="predicted"/>
<dbReference type="InterPro" id="IPR054539">
    <property type="entry name" value="Beta-prop_PDH"/>
</dbReference>
<keyword evidence="1 4" id="KW-0349">Heme</keyword>
<keyword evidence="3 4" id="KW-0408">Iron</keyword>
<evidence type="ECO:0000256" key="1">
    <source>
        <dbReference type="ARBA" id="ARBA00022617"/>
    </source>
</evidence>
<dbReference type="PROSITE" id="PS51007">
    <property type="entry name" value="CYTC"/>
    <property type="match status" value="1"/>
</dbReference>
<comment type="caution">
    <text evidence="7">The sequence shown here is derived from an EMBL/GenBank/DDBJ whole genome shotgun (WGS) entry which is preliminary data.</text>
</comment>
<organism evidence="7 8">
    <name type="scientific">Larkinella arboricola</name>
    <dbReference type="NCBI Taxonomy" id="643671"/>
    <lineage>
        <taxon>Bacteria</taxon>
        <taxon>Pseudomonadati</taxon>
        <taxon>Bacteroidota</taxon>
        <taxon>Cytophagia</taxon>
        <taxon>Cytophagales</taxon>
        <taxon>Spirosomataceae</taxon>
        <taxon>Larkinella</taxon>
    </lineage>
</organism>
<evidence type="ECO:0000256" key="5">
    <source>
        <dbReference type="SAM" id="SignalP"/>
    </source>
</evidence>
<keyword evidence="5" id="KW-0732">Signal</keyword>
<reference evidence="7 8" key="1">
    <citation type="submission" date="2018-06" db="EMBL/GenBank/DDBJ databases">
        <title>Genomic Encyclopedia of Archaeal and Bacterial Type Strains, Phase II (KMG-II): from individual species to whole genera.</title>
        <authorList>
            <person name="Goeker M."/>
        </authorList>
    </citation>
    <scope>NUCLEOTIDE SEQUENCE [LARGE SCALE GENOMIC DNA]</scope>
    <source>
        <strain evidence="7 8">DSM 21851</strain>
    </source>
</reference>
<dbReference type="Pfam" id="PF22807">
    <property type="entry name" value="TrAA12"/>
    <property type="match status" value="2"/>
</dbReference>
<dbReference type="GO" id="GO:0046872">
    <property type="term" value="F:metal ion binding"/>
    <property type="evidence" value="ECO:0007669"/>
    <property type="project" value="UniProtKB-KW"/>
</dbReference>
<dbReference type="InterPro" id="IPR036909">
    <property type="entry name" value="Cyt_c-like_dom_sf"/>
</dbReference>